<dbReference type="Proteomes" id="UP000013568">
    <property type="component" value="Unassembled WGS sequence"/>
</dbReference>
<organism evidence="1 2">
    <name type="scientific">Serratia symbiotica str. Tucson</name>
    <dbReference type="NCBI Taxonomy" id="914128"/>
    <lineage>
        <taxon>Bacteria</taxon>
        <taxon>Pseudomonadati</taxon>
        <taxon>Pseudomonadota</taxon>
        <taxon>Gammaproteobacteria</taxon>
        <taxon>Enterobacterales</taxon>
        <taxon>Yersiniaceae</taxon>
        <taxon>Serratia</taxon>
        <taxon>Serratia symbiotica</taxon>
    </lineage>
</organism>
<feature type="non-terminal residue" evidence="1">
    <location>
        <position position="17"/>
    </location>
</feature>
<reference evidence="2" key="1">
    <citation type="journal article" date="2011" name="Genome Biol. Evol.">
        <title>Massive genomic decay in Serratia symbiotica, a recently evolved symbiont of aphids.</title>
        <authorList>
            <person name="Burke G.R."/>
            <person name="Moran N.A."/>
        </authorList>
    </citation>
    <scope>NUCLEOTIDE SEQUENCE [LARGE SCALE GENOMIC DNA]</scope>
    <source>
        <strain evidence="2">Tucson</strain>
    </source>
</reference>
<protein>
    <submittedName>
        <fullName evidence="1">Uncharacterized protein</fullName>
    </submittedName>
</protein>
<name>E9CM60_9GAMM</name>
<evidence type="ECO:0000313" key="1">
    <source>
        <dbReference type="EMBL" id="EFW12364.1"/>
    </source>
</evidence>
<dbReference type="AlphaFoldDB" id="E9CM60"/>
<dbReference type="EMBL" id="GL636111">
    <property type="protein sequence ID" value="EFW12364.1"/>
    <property type="molecule type" value="Genomic_DNA"/>
</dbReference>
<sequence length="17" mass="1806">MGRGSPKFEADNVIVSV</sequence>
<dbReference type="HOGENOM" id="CLU_3433515_0_0_6"/>
<gene>
    <name evidence="1" type="ORF">SSYM_1375</name>
</gene>
<accession>E9CM60</accession>
<keyword evidence="2" id="KW-1185">Reference proteome</keyword>
<proteinExistence type="predicted"/>
<evidence type="ECO:0000313" key="2">
    <source>
        <dbReference type="Proteomes" id="UP000013568"/>
    </source>
</evidence>